<gene>
    <name evidence="7" type="ORF">ACHAW5_010053</name>
</gene>
<dbReference type="Gene3D" id="1.10.150.570">
    <property type="entry name" value="GidA associated domain, C-terminal subdomain"/>
    <property type="match status" value="1"/>
</dbReference>
<evidence type="ECO:0000256" key="1">
    <source>
        <dbReference type="ARBA" id="ARBA00001974"/>
    </source>
</evidence>
<dbReference type="InterPro" id="IPR026904">
    <property type="entry name" value="MnmG_C"/>
</dbReference>
<feature type="region of interest" description="Disordered" evidence="5">
    <location>
        <begin position="1"/>
        <end position="28"/>
    </location>
</feature>
<keyword evidence="3" id="KW-0285">Flavoprotein</keyword>
<evidence type="ECO:0000259" key="6">
    <source>
        <dbReference type="SMART" id="SM01228"/>
    </source>
</evidence>
<evidence type="ECO:0000256" key="4">
    <source>
        <dbReference type="ARBA" id="ARBA00022827"/>
    </source>
</evidence>
<keyword evidence="4" id="KW-0274">FAD</keyword>
<comment type="caution">
    <text evidence="7">The sequence shown here is derived from an EMBL/GenBank/DDBJ whole genome shotgun (WGS) entry which is preliminary data.</text>
</comment>
<dbReference type="AlphaFoldDB" id="A0ABD3QN62"/>
<dbReference type="HAMAP" id="MF_00129">
    <property type="entry name" value="MnmG_GidA"/>
    <property type="match status" value="1"/>
</dbReference>
<dbReference type="Pfam" id="PF21680">
    <property type="entry name" value="GIDA_C_1st"/>
    <property type="match status" value="1"/>
</dbReference>
<dbReference type="GO" id="GO:0005737">
    <property type="term" value="C:cytoplasm"/>
    <property type="evidence" value="ECO:0007669"/>
    <property type="project" value="UniProtKB-ARBA"/>
</dbReference>
<organism evidence="7 8">
    <name type="scientific">Stephanodiscus triporus</name>
    <dbReference type="NCBI Taxonomy" id="2934178"/>
    <lineage>
        <taxon>Eukaryota</taxon>
        <taxon>Sar</taxon>
        <taxon>Stramenopiles</taxon>
        <taxon>Ochrophyta</taxon>
        <taxon>Bacillariophyta</taxon>
        <taxon>Coscinodiscophyceae</taxon>
        <taxon>Thalassiosirophycidae</taxon>
        <taxon>Stephanodiscales</taxon>
        <taxon>Stephanodiscaceae</taxon>
        <taxon>Stephanodiscus</taxon>
    </lineage>
</organism>
<comment type="cofactor">
    <cofactor evidence="1">
        <name>FAD</name>
        <dbReference type="ChEBI" id="CHEBI:57692"/>
    </cofactor>
</comment>
<dbReference type="EMBL" id="JALLAZ020000177">
    <property type="protein sequence ID" value="KAL3801713.1"/>
    <property type="molecule type" value="Genomic_DNA"/>
</dbReference>
<accession>A0ABD3QN62</accession>
<reference evidence="7 8" key="1">
    <citation type="submission" date="2024-10" db="EMBL/GenBank/DDBJ databases">
        <title>Updated reference genomes for cyclostephanoid diatoms.</title>
        <authorList>
            <person name="Roberts W.R."/>
            <person name="Alverson A.J."/>
        </authorList>
    </citation>
    <scope>NUCLEOTIDE SEQUENCE [LARGE SCALE GENOMIC DNA]</scope>
    <source>
        <strain evidence="7 8">AJA276-08</strain>
    </source>
</reference>
<evidence type="ECO:0000313" key="7">
    <source>
        <dbReference type="EMBL" id="KAL3801713.1"/>
    </source>
</evidence>
<dbReference type="InterPro" id="IPR049312">
    <property type="entry name" value="GIDA_C_N"/>
</dbReference>
<dbReference type="Gene3D" id="2.40.30.260">
    <property type="match status" value="1"/>
</dbReference>
<dbReference type="InterPro" id="IPR044920">
    <property type="entry name" value="MnmG_C_subdom_sf"/>
</dbReference>
<evidence type="ECO:0000256" key="5">
    <source>
        <dbReference type="SAM" id="MobiDB-lite"/>
    </source>
</evidence>
<dbReference type="InterPro" id="IPR040131">
    <property type="entry name" value="MnmG_N"/>
</dbReference>
<sequence>MNVPASATEYRPSGTDPPSFTAAKRRHRPPRMTAAAIFAVATTTTTTIGGLARPVRSFPIPSVVTRRSAVGFVSGRGGSLPPLHPPGRAALAVVARSSSSSSSSSYDVVVVGGGHAGSEAAAASARTGARTLLITQDKSTLGELSCNPSVGGIGKGHLVREIDALDGVMGEVADSSGIHFRMLNRRKGPAVRGPRAQMDRDMYKANMQRFLLNGDDGHNGMANLEVLEASADDLLLDEGAGIETLAPFADPADSDGRGGGGRGEGARLERAKSLSSAAANASNRRARIRGVVAIDPATKERIEIESSTVVLTTGTFLRGVLMIGKERYAGGRHLRDSEEVEPPSVGLALTLERFGFPLGRLKTGTPARLDGRTIDWGACVVQPSERPAVPFSHVRQSRGEEPPLARAGRLIDCYQTATNEETHRMVMEYSHLLPEYDGMGGKGNGPRYCPSIYKKVERFAERKSHNSFLEPEGLNTHIVYPNGMSGPYPEEIQQKIFRSMKGLEKVEIVRPGYDVEYDFVNPQVLTHTLETKSIAGLYLAGQICGTTGYEEAAAQGIIAGANAGRAAGAAYRGESAPTPFVLGRDEAYIGVLIDDLVTKGTLEPYRMFTSRAEYRISLRADNADLRLTRKGAEHGLVTDPERLAALDMRRTLIADNVERLRNFKLYVTDWGSRGGDDLMGGVAAHRPGRESHKKSAEEVLGMPNVSLKMVEDIMADVLNEKQTTTGRESSYDFHFTPSSVYDTVEASVKYKSYVVRQEKDIESWRRAQGVRIPPNVVYDHAKMPTFSKEEIEKLDRFRPTTFAEASQISGLTPQSLVYLYHHVMKLNKETRREKREENAVAQ</sequence>
<dbReference type="SMART" id="SM01228">
    <property type="entry name" value="GIDA_assoc_3"/>
    <property type="match status" value="1"/>
</dbReference>
<keyword evidence="8" id="KW-1185">Reference proteome</keyword>
<dbReference type="InterPro" id="IPR004416">
    <property type="entry name" value="MnmG"/>
</dbReference>
<dbReference type="SUPFAM" id="SSF51905">
    <property type="entry name" value="FAD/NAD(P)-binding domain"/>
    <property type="match status" value="1"/>
</dbReference>
<feature type="domain" description="tRNA uridine 5-carboxymethylaminomethyl modification enzyme C-terminal subdomain" evidence="6">
    <location>
        <begin position="748"/>
        <end position="821"/>
    </location>
</feature>
<protein>
    <recommendedName>
        <fullName evidence="6">tRNA uridine 5-carboxymethylaminomethyl modification enzyme C-terminal subdomain domain-containing protein</fullName>
    </recommendedName>
</protein>
<evidence type="ECO:0000256" key="2">
    <source>
        <dbReference type="ARBA" id="ARBA00007653"/>
    </source>
</evidence>
<dbReference type="Pfam" id="PF01134">
    <property type="entry name" value="GIDA"/>
    <property type="match status" value="1"/>
</dbReference>
<dbReference type="PANTHER" id="PTHR11806">
    <property type="entry name" value="GLUCOSE INHIBITED DIVISION PROTEIN A"/>
    <property type="match status" value="1"/>
</dbReference>
<dbReference type="InterPro" id="IPR036188">
    <property type="entry name" value="FAD/NAD-bd_sf"/>
</dbReference>
<proteinExistence type="inferred from homology"/>
<feature type="region of interest" description="Disordered" evidence="5">
    <location>
        <begin position="246"/>
        <end position="270"/>
    </location>
</feature>
<dbReference type="InterPro" id="IPR002218">
    <property type="entry name" value="MnmG-rel"/>
</dbReference>
<name>A0ABD3QN62_9STRA</name>
<comment type="similarity">
    <text evidence="2">Belongs to the MnmG family.</text>
</comment>
<dbReference type="PANTHER" id="PTHR11806:SF0">
    <property type="entry name" value="PROTEIN MTO1 HOMOLOG, MITOCHONDRIAL"/>
    <property type="match status" value="1"/>
</dbReference>
<dbReference type="Gene3D" id="3.50.50.60">
    <property type="entry name" value="FAD/NAD(P)-binding domain"/>
    <property type="match status" value="2"/>
</dbReference>
<dbReference type="Proteomes" id="UP001530315">
    <property type="component" value="Unassembled WGS sequence"/>
</dbReference>
<dbReference type="FunFam" id="3.50.50.60:FF:000002">
    <property type="entry name" value="tRNA uridine 5-carboxymethylaminomethyl modification enzyme MnmG"/>
    <property type="match status" value="1"/>
</dbReference>
<evidence type="ECO:0000313" key="8">
    <source>
        <dbReference type="Proteomes" id="UP001530315"/>
    </source>
</evidence>
<dbReference type="Pfam" id="PF13932">
    <property type="entry name" value="SAM_GIDA_C"/>
    <property type="match status" value="1"/>
</dbReference>
<evidence type="ECO:0000256" key="3">
    <source>
        <dbReference type="ARBA" id="ARBA00022630"/>
    </source>
</evidence>
<dbReference type="InterPro" id="IPR047001">
    <property type="entry name" value="MnmG_C_subdom"/>
</dbReference>